<dbReference type="EMBL" id="BBMR01000003">
    <property type="protein sequence ID" value="GAL19230.1"/>
    <property type="molecule type" value="Genomic_DNA"/>
</dbReference>
<sequence length="165" mass="19030">MTTMIKHTFWLVVVTLVLSFPASARWDYQDDDLPTPSEDAVSLESEIGNLPSKLFMTPSDSNKVRRLLAYTLDEQDREIIAFNEALAVYRDETNEAHWFDVQTQYLTLNSLSLSKQALLELASDKTFEQLTGFGPDGVTQFKQEFEISRLNAEYFLFFQLRSLRT</sequence>
<dbReference type="AlphaFoldDB" id="A0A090RUU9"/>
<protein>
    <submittedName>
        <fullName evidence="1">Cdc6-related protein</fullName>
    </submittedName>
</protein>
<evidence type="ECO:0000313" key="2">
    <source>
        <dbReference type="Proteomes" id="UP000029228"/>
    </source>
</evidence>
<accession>A0A090RUU9</accession>
<gene>
    <name evidence="1" type="ORF">JCM19235_2653</name>
</gene>
<name>A0A090RUU9_9VIBR</name>
<organism evidence="1 2">
    <name type="scientific">Vibrio maritimus</name>
    <dbReference type="NCBI Taxonomy" id="990268"/>
    <lineage>
        <taxon>Bacteria</taxon>
        <taxon>Pseudomonadati</taxon>
        <taxon>Pseudomonadota</taxon>
        <taxon>Gammaproteobacteria</taxon>
        <taxon>Vibrionales</taxon>
        <taxon>Vibrionaceae</taxon>
        <taxon>Vibrio</taxon>
    </lineage>
</organism>
<dbReference type="STRING" id="990268.JCM19235_2653"/>
<proteinExistence type="predicted"/>
<reference evidence="1 2" key="1">
    <citation type="submission" date="2014-09" db="EMBL/GenBank/DDBJ databases">
        <title>Vibrio maritimus JCM 19235. (C45) whole genome shotgun sequence.</title>
        <authorList>
            <person name="Sawabe T."/>
            <person name="Meirelles P."/>
            <person name="Nakanishi M."/>
            <person name="Sayaka M."/>
            <person name="Hattori M."/>
            <person name="Ohkuma M."/>
        </authorList>
    </citation>
    <scope>NUCLEOTIDE SEQUENCE [LARGE SCALE GENOMIC DNA]</scope>
    <source>
        <strain evidence="2">JCM19235</strain>
    </source>
</reference>
<keyword evidence="2" id="KW-1185">Reference proteome</keyword>
<dbReference type="Proteomes" id="UP000029228">
    <property type="component" value="Unassembled WGS sequence"/>
</dbReference>
<evidence type="ECO:0000313" key="1">
    <source>
        <dbReference type="EMBL" id="GAL19230.1"/>
    </source>
</evidence>
<reference evidence="1 2" key="2">
    <citation type="submission" date="2014-09" db="EMBL/GenBank/DDBJ databases">
        <authorList>
            <consortium name="NBRP consortium"/>
            <person name="Sawabe T."/>
            <person name="Meirelles P."/>
            <person name="Nakanishi M."/>
            <person name="Sayaka M."/>
            <person name="Hattori M."/>
            <person name="Ohkuma M."/>
        </authorList>
    </citation>
    <scope>NUCLEOTIDE SEQUENCE [LARGE SCALE GENOMIC DNA]</scope>
    <source>
        <strain evidence="2">JCM19235</strain>
    </source>
</reference>
<comment type="caution">
    <text evidence="1">The sequence shown here is derived from an EMBL/GenBank/DDBJ whole genome shotgun (WGS) entry which is preliminary data.</text>
</comment>